<dbReference type="Gene3D" id="3.90.1150.10">
    <property type="entry name" value="Aspartate Aminotransferase, domain 1"/>
    <property type="match status" value="1"/>
</dbReference>
<dbReference type="InterPro" id="IPR005860">
    <property type="entry name" value="CobD"/>
</dbReference>
<dbReference type="UniPathway" id="UPA00148"/>
<dbReference type="GO" id="GO:0009236">
    <property type="term" value="P:cobalamin biosynthetic process"/>
    <property type="evidence" value="ECO:0007669"/>
    <property type="project" value="UniProtKB-UniPathway"/>
</dbReference>
<evidence type="ECO:0000256" key="5">
    <source>
        <dbReference type="ARBA" id="ARBA00022573"/>
    </source>
</evidence>
<dbReference type="AlphaFoldDB" id="A0A1J5TBP4"/>
<dbReference type="InterPro" id="IPR004839">
    <property type="entry name" value="Aminotransferase_I/II_large"/>
</dbReference>
<dbReference type="CDD" id="cd00609">
    <property type="entry name" value="AAT_like"/>
    <property type="match status" value="1"/>
</dbReference>
<dbReference type="Gene3D" id="3.40.640.10">
    <property type="entry name" value="Type I PLP-dependent aspartate aminotransferase-like (Major domain)"/>
    <property type="match status" value="1"/>
</dbReference>
<dbReference type="SUPFAM" id="SSF53383">
    <property type="entry name" value="PLP-dependent transferases"/>
    <property type="match status" value="1"/>
</dbReference>
<comment type="catalytic activity">
    <reaction evidence="9">
        <text>O-phospho-L-threonine + H(+) = (R)-1-aminopropan-2-yl phosphate + CO2</text>
        <dbReference type="Rhea" id="RHEA:11492"/>
        <dbReference type="ChEBI" id="CHEBI:15378"/>
        <dbReference type="ChEBI" id="CHEBI:16526"/>
        <dbReference type="ChEBI" id="CHEBI:58563"/>
        <dbReference type="ChEBI" id="CHEBI:58675"/>
        <dbReference type="EC" id="4.1.1.81"/>
    </reaction>
</comment>
<dbReference type="InterPro" id="IPR004838">
    <property type="entry name" value="NHTrfase_class1_PyrdxlP-BS"/>
</dbReference>
<name>A0A1J5TBP4_9ZZZZ</name>
<keyword evidence="5" id="KW-0169">Cobalamin biosynthesis</keyword>
<organism evidence="11">
    <name type="scientific">mine drainage metagenome</name>
    <dbReference type="NCBI Taxonomy" id="410659"/>
    <lineage>
        <taxon>unclassified sequences</taxon>
        <taxon>metagenomes</taxon>
        <taxon>ecological metagenomes</taxon>
    </lineage>
</organism>
<dbReference type="InterPro" id="IPR015424">
    <property type="entry name" value="PyrdxlP-dep_Trfase"/>
</dbReference>
<evidence type="ECO:0000256" key="4">
    <source>
        <dbReference type="ARBA" id="ARBA00012285"/>
    </source>
</evidence>
<sequence length="327" mass="35230">MLEHGGRLHRAAQQYGVEEANWLDLSSGINPVGWPIPAIPGEVWLRLPQEDDGLDAAAKEYFGTTELLAVSGSQAAIQALPMLRPPARVALVAPSYAEHAHAWRRHGHQVSSVPAAEILQAGMSAQVVVIVNPNNPSGKLFGIDELLSLHAQLAARGGWLVVDEAFMDATPEHSLASFCPRPGLIVLRSLGKFFGLAGARVGFVLAEPDVLMPLAELLGPWPVAAPSRYAATLALRDSAWQCATREALPPAAQRLAELLRTADLTPSGGCALFQWVYCADAVRIHERLAQQGILTRLFDAPPSVRFGLPSEEAQWVRLADALHGCRR</sequence>
<evidence type="ECO:0000256" key="1">
    <source>
        <dbReference type="ARBA" id="ARBA00001933"/>
    </source>
</evidence>
<evidence type="ECO:0000256" key="9">
    <source>
        <dbReference type="ARBA" id="ARBA00048531"/>
    </source>
</evidence>
<gene>
    <name evidence="11" type="primary">cobD_1</name>
    <name evidence="11" type="ORF">GALL_16420</name>
</gene>
<evidence type="ECO:0000256" key="6">
    <source>
        <dbReference type="ARBA" id="ARBA00022898"/>
    </source>
</evidence>
<keyword evidence="7 11" id="KW-0456">Lyase</keyword>
<accession>A0A1J5TBP4</accession>
<reference evidence="11" key="1">
    <citation type="submission" date="2016-10" db="EMBL/GenBank/DDBJ databases">
        <title>Sequence of Gallionella enrichment culture.</title>
        <authorList>
            <person name="Poehlein A."/>
            <person name="Muehling M."/>
            <person name="Daniel R."/>
        </authorList>
    </citation>
    <scope>NUCLEOTIDE SEQUENCE</scope>
</reference>
<proteinExistence type="predicted"/>
<keyword evidence="6" id="KW-0663">Pyridoxal phosphate</keyword>
<dbReference type="EC" id="4.1.1.81" evidence="4"/>
<comment type="caution">
    <text evidence="11">The sequence shown here is derived from an EMBL/GenBank/DDBJ whole genome shotgun (WGS) entry which is preliminary data.</text>
</comment>
<evidence type="ECO:0000313" key="11">
    <source>
        <dbReference type="EMBL" id="OIR18314.1"/>
    </source>
</evidence>
<dbReference type="Pfam" id="PF00155">
    <property type="entry name" value="Aminotran_1_2"/>
    <property type="match status" value="1"/>
</dbReference>
<dbReference type="InterPro" id="IPR015421">
    <property type="entry name" value="PyrdxlP-dep_Trfase_major"/>
</dbReference>
<dbReference type="PANTHER" id="PTHR42885">
    <property type="entry name" value="HISTIDINOL-PHOSPHATE AMINOTRANSFERASE-RELATED"/>
    <property type="match status" value="1"/>
</dbReference>
<evidence type="ECO:0000256" key="2">
    <source>
        <dbReference type="ARBA" id="ARBA00003444"/>
    </source>
</evidence>
<dbReference type="EMBL" id="MLJW01000003">
    <property type="protein sequence ID" value="OIR18314.1"/>
    <property type="molecule type" value="Genomic_DNA"/>
</dbReference>
<evidence type="ECO:0000256" key="8">
    <source>
        <dbReference type="ARBA" id="ARBA00029996"/>
    </source>
</evidence>
<comment type="cofactor">
    <cofactor evidence="1">
        <name>pyridoxal 5'-phosphate</name>
        <dbReference type="ChEBI" id="CHEBI:597326"/>
    </cofactor>
</comment>
<dbReference type="GO" id="GO:0048472">
    <property type="term" value="F:threonine-phosphate decarboxylase activity"/>
    <property type="evidence" value="ECO:0007669"/>
    <property type="project" value="UniProtKB-EC"/>
</dbReference>
<comment type="pathway">
    <text evidence="3">Cofactor biosynthesis; adenosylcobalamin biosynthesis.</text>
</comment>
<dbReference type="PANTHER" id="PTHR42885:SF1">
    <property type="entry name" value="THREONINE-PHOSPHATE DECARBOXYLASE"/>
    <property type="match status" value="1"/>
</dbReference>
<dbReference type="PROSITE" id="PS00105">
    <property type="entry name" value="AA_TRANSFER_CLASS_1"/>
    <property type="match status" value="1"/>
</dbReference>
<protein>
    <recommendedName>
        <fullName evidence="4">threonine-phosphate decarboxylase</fullName>
        <ecNumber evidence="4">4.1.1.81</ecNumber>
    </recommendedName>
    <alternativeName>
        <fullName evidence="8">L-threonine-O-3-phosphate decarboxylase</fullName>
    </alternativeName>
</protein>
<feature type="domain" description="Aminotransferase class I/classII large" evidence="10">
    <location>
        <begin position="57"/>
        <end position="309"/>
    </location>
</feature>
<evidence type="ECO:0000256" key="3">
    <source>
        <dbReference type="ARBA" id="ARBA00004953"/>
    </source>
</evidence>
<evidence type="ECO:0000256" key="7">
    <source>
        <dbReference type="ARBA" id="ARBA00023239"/>
    </source>
</evidence>
<dbReference type="NCBIfam" id="TIGR01140">
    <property type="entry name" value="L_thr_O3P_dcar"/>
    <property type="match status" value="1"/>
</dbReference>
<dbReference type="InterPro" id="IPR015422">
    <property type="entry name" value="PyrdxlP-dep_Trfase_small"/>
</dbReference>
<evidence type="ECO:0000259" key="10">
    <source>
        <dbReference type="Pfam" id="PF00155"/>
    </source>
</evidence>
<comment type="function">
    <text evidence="2">Decarboxylates L-threonine-O-3-phosphate to yield (R)-1-amino-2-propanol O-2-phosphate, the precursor for the linkage between the nucleotide loop and the corrin ring in cobalamin.</text>
</comment>
<dbReference type="GO" id="GO:0030170">
    <property type="term" value="F:pyridoxal phosphate binding"/>
    <property type="evidence" value="ECO:0007669"/>
    <property type="project" value="InterPro"/>
</dbReference>